<gene>
    <name evidence="2" type="ORF">SLS60_001433</name>
</gene>
<reference evidence="2 3" key="1">
    <citation type="submission" date="2024-02" db="EMBL/GenBank/DDBJ databases">
        <title>De novo assembly and annotation of 12 fungi associated with fruit tree decline syndrome in Ontario, Canada.</title>
        <authorList>
            <person name="Sulman M."/>
            <person name="Ellouze W."/>
            <person name="Ilyukhin E."/>
        </authorList>
    </citation>
    <scope>NUCLEOTIDE SEQUENCE [LARGE SCALE GENOMIC DNA]</scope>
    <source>
        <strain evidence="2 3">M42-189</strain>
    </source>
</reference>
<dbReference type="EMBL" id="JAKJXO020000001">
    <property type="protein sequence ID" value="KAL1613201.1"/>
    <property type="molecule type" value="Genomic_DNA"/>
</dbReference>
<name>A0ABR3S932_9PLEO</name>
<dbReference type="Proteomes" id="UP001521785">
    <property type="component" value="Unassembled WGS sequence"/>
</dbReference>
<feature type="domain" description="Berberine/berberine-like" evidence="1">
    <location>
        <begin position="34"/>
        <end position="69"/>
    </location>
</feature>
<comment type="caution">
    <text evidence="2">The sequence shown here is derived from an EMBL/GenBank/DDBJ whole genome shotgun (WGS) entry which is preliminary data.</text>
</comment>
<evidence type="ECO:0000313" key="3">
    <source>
        <dbReference type="Proteomes" id="UP001521785"/>
    </source>
</evidence>
<keyword evidence="3" id="KW-1185">Reference proteome</keyword>
<dbReference type="Gene3D" id="3.40.462.20">
    <property type="match status" value="1"/>
</dbReference>
<accession>A0ABR3S932</accession>
<proteinExistence type="predicted"/>
<dbReference type="InterPro" id="IPR016169">
    <property type="entry name" value="FAD-bd_PCMH_sub2"/>
</dbReference>
<dbReference type="InterPro" id="IPR012951">
    <property type="entry name" value="BBE"/>
</dbReference>
<dbReference type="Gene3D" id="3.30.465.10">
    <property type="match status" value="1"/>
</dbReference>
<sequence>MHVREFSRVLLKKASQSAGVVQDEKVRSSEGVGVYGNYVNPDVPASEVYGGNAKKLAELKRKYDPENMFDRGTRLVPRPVVVVN</sequence>
<protein>
    <recommendedName>
        <fullName evidence="1">Berberine/berberine-like domain-containing protein</fullName>
    </recommendedName>
</protein>
<evidence type="ECO:0000313" key="2">
    <source>
        <dbReference type="EMBL" id="KAL1613201.1"/>
    </source>
</evidence>
<dbReference type="Pfam" id="PF08031">
    <property type="entry name" value="BBE"/>
    <property type="match status" value="1"/>
</dbReference>
<organism evidence="2 3">
    <name type="scientific">Paraconiothyrium brasiliense</name>
    <dbReference type="NCBI Taxonomy" id="300254"/>
    <lineage>
        <taxon>Eukaryota</taxon>
        <taxon>Fungi</taxon>
        <taxon>Dikarya</taxon>
        <taxon>Ascomycota</taxon>
        <taxon>Pezizomycotina</taxon>
        <taxon>Dothideomycetes</taxon>
        <taxon>Pleosporomycetidae</taxon>
        <taxon>Pleosporales</taxon>
        <taxon>Massarineae</taxon>
        <taxon>Didymosphaeriaceae</taxon>
        <taxon>Paraconiothyrium</taxon>
    </lineage>
</organism>
<evidence type="ECO:0000259" key="1">
    <source>
        <dbReference type="Pfam" id="PF08031"/>
    </source>
</evidence>